<sequence>MKKILNALFLTLLAVFTFSSCSDVPAPYDILGEGDVPGLTGGGTKEDPYNIETAQKKQDGSIAWVQGYIVGCVDGEGKAIATESKFEAPFTIASNILIADTPNETNYKNCIPVQLVGGSDVRTALNLKDNAGNLGKVVMIYGSLEKYFGVAGLKSATAAVLDGVEIGEGGSEQPSGSLIELLDATNPVNQVVNTFDEAEKDKDYLKEGYVNFAEVGGRTWRGKPHEGNGLIQATAYGSKQPSVISWFVTPAVNVAQMEVKKVTFDCISAYYKEGTKLEVYFLEKNGNELNQTLLNVGTLPQDADGYSEPVTLTGDLTAIGDKVGFIGFKYIGSEAASGTYQIDNLYVGVEATENPEPSPGPEPEENSVFVETFGETVKTNTNVADFTGWDNKNLKFEVANSKCNIRAKAHMTDANRTEQTKVNSIWFPAGNDHSFTISGIDASKYSKFIVKYELGANVFNQGTSIDLNVLKVLLNDVEVTAASKVVSNDNKDANVFFDMQVEIDVQGTANSTLKFSATGADNTMGLLLYNVRLIGVTGDSEEPGLGEADGTEEHPYSVADVIAFNSTKKGPYYVKAYIVGSANGSMDKIQTSNFSGDTNIVIADQQNEADKSKLVPVQLPSGAIRTEWGLKANPGKLGKQVLIQANLENYFSVPGLKSPTSIVEVAK</sequence>
<dbReference type="Proteomes" id="UP000491181">
    <property type="component" value="Unassembled WGS sequence"/>
</dbReference>
<dbReference type="Pfam" id="PF19886">
    <property type="entry name" value="DUF6359"/>
    <property type="match status" value="2"/>
</dbReference>
<keyword evidence="3" id="KW-0255">Endonuclease</keyword>
<feature type="signal peptide" evidence="1">
    <location>
        <begin position="1"/>
        <end position="22"/>
    </location>
</feature>
<dbReference type="PROSITE" id="PS51257">
    <property type="entry name" value="PROKAR_LIPOPROTEIN"/>
    <property type="match status" value="1"/>
</dbReference>
<keyword evidence="1" id="KW-0732">Signal</keyword>
<name>A0A7I9ZY09_9BACE</name>
<evidence type="ECO:0000313" key="3">
    <source>
        <dbReference type="EMBL" id="GFH84937.1"/>
    </source>
</evidence>
<feature type="domain" description="Endonuclease YhcR N-terminal" evidence="2">
    <location>
        <begin position="49"/>
        <end position="161"/>
    </location>
</feature>
<dbReference type="NCBIfam" id="NF038128">
    <property type="entry name" value="choice_anch_J"/>
    <property type="match status" value="1"/>
</dbReference>
<evidence type="ECO:0000259" key="2">
    <source>
        <dbReference type="Pfam" id="PF19886"/>
    </source>
</evidence>
<proteinExistence type="predicted"/>
<evidence type="ECO:0000313" key="4">
    <source>
        <dbReference type="Proteomes" id="UP000491181"/>
    </source>
</evidence>
<feature type="domain" description="Endonuclease YhcR N-terminal" evidence="2">
    <location>
        <begin position="556"/>
        <end position="662"/>
    </location>
</feature>
<accession>A0A7I9ZY09</accession>
<organism evidence="3 4">
    <name type="scientific">Bacteroides acidifaciens</name>
    <dbReference type="NCBI Taxonomy" id="85831"/>
    <lineage>
        <taxon>Bacteria</taxon>
        <taxon>Pseudomonadati</taxon>
        <taxon>Bacteroidota</taxon>
        <taxon>Bacteroidia</taxon>
        <taxon>Bacteroidales</taxon>
        <taxon>Bacteroidaceae</taxon>
        <taxon>Bacteroides</taxon>
    </lineage>
</organism>
<dbReference type="EC" id="3.1.31.-" evidence="3"/>
<protein>
    <submittedName>
        <fullName evidence="3">Endonuclease YhcR</fullName>
        <ecNumber evidence="3">3.1.31.-</ecNumber>
    </submittedName>
</protein>
<reference evidence="3 4" key="1">
    <citation type="journal article" date="2020" name="Microbiome">
        <title>Single-cell genomics of uncultured bacteria reveals dietary fiber responders in the mouse gut microbiota.</title>
        <authorList>
            <person name="Chijiiwa R."/>
            <person name="Hosokawa M."/>
            <person name="Kogawa M."/>
            <person name="Nishikawa Y."/>
            <person name="Ide K."/>
            <person name="Sakanashi C."/>
            <person name="Takahashi K."/>
            <person name="Takeyama H."/>
        </authorList>
    </citation>
    <scope>NUCLEOTIDE SEQUENCE [LARGE SCALE GENOMIC DNA]</scope>
    <source>
        <strain evidence="3">IMSAGC_001</strain>
    </source>
</reference>
<feature type="chain" id="PRO_5029778444" evidence="1">
    <location>
        <begin position="23"/>
        <end position="667"/>
    </location>
</feature>
<dbReference type="EMBL" id="BLLS01000003">
    <property type="protein sequence ID" value="GFH84937.1"/>
    <property type="molecule type" value="Genomic_DNA"/>
</dbReference>
<keyword evidence="3" id="KW-0540">Nuclease</keyword>
<evidence type="ECO:0000256" key="1">
    <source>
        <dbReference type="SAM" id="SignalP"/>
    </source>
</evidence>
<keyword evidence="3" id="KW-0378">Hydrolase</keyword>
<comment type="caution">
    <text evidence="3">The sequence shown here is derived from an EMBL/GenBank/DDBJ whole genome shotgun (WGS) entry which is preliminary data.</text>
</comment>
<dbReference type="GO" id="GO:0004519">
    <property type="term" value="F:endonuclease activity"/>
    <property type="evidence" value="ECO:0007669"/>
    <property type="project" value="UniProtKB-KW"/>
</dbReference>
<dbReference type="RefSeq" id="WP_228099525.1">
    <property type="nucleotide sequence ID" value="NZ_BLLS01000003.1"/>
</dbReference>
<gene>
    <name evidence="3" type="primary">yhcR_1</name>
    <name evidence="3" type="ORF">IMSAGC001_00332</name>
</gene>
<dbReference type="AlphaFoldDB" id="A0A7I9ZY09"/>
<dbReference type="GO" id="GO:0016787">
    <property type="term" value="F:hydrolase activity"/>
    <property type="evidence" value="ECO:0007669"/>
    <property type="project" value="UniProtKB-KW"/>
</dbReference>
<dbReference type="InterPro" id="IPR045939">
    <property type="entry name" value="YhcR_N"/>
</dbReference>